<reference evidence="3 4" key="1">
    <citation type="submission" date="2024-02" db="EMBL/GenBank/DDBJ databases">
        <authorList>
            <person name="Chen Y."/>
            <person name="Shah S."/>
            <person name="Dougan E. K."/>
            <person name="Thang M."/>
            <person name="Chan C."/>
        </authorList>
    </citation>
    <scope>NUCLEOTIDE SEQUENCE [LARGE SCALE GENOMIC DNA]</scope>
</reference>
<comment type="caution">
    <text evidence="3">The sequence shown here is derived from an EMBL/GenBank/DDBJ whole genome shotgun (WGS) entry which is preliminary data.</text>
</comment>
<feature type="region of interest" description="Disordered" evidence="1">
    <location>
        <begin position="1"/>
        <end position="33"/>
    </location>
</feature>
<dbReference type="EMBL" id="CAXAMM010011359">
    <property type="protein sequence ID" value="CAK9025945.1"/>
    <property type="molecule type" value="Genomic_DNA"/>
</dbReference>
<sequence>MSADFVFDDDLPMDEGADEDAAEGAPGDEDENESLFDFDFEFPHVDEEPHVDDAEAEVEFEEVSDDRFDCSEGVTRFVDDFMCETSDAAGALRCIRCGVCASAAAAVCRKCHGGCSGIGSLQWLAGTTRGDLSADVSLLQKPPSDLSADDLREVNKVSKYARATSSAFFKVIPHDINEMLFIAYGDSGWANAPRCKSQGGYVVVATNKKVLESEQPASLLDWKSYRRQRILRSTLAAKAASLDRAHDAGQFMACVFSEMTDPSFRATCGSPLK</sequence>
<accession>A0ABP0KH63</accession>
<dbReference type="EMBL" id="CAXAMM010011414">
    <property type="protein sequence ID" value="CAK9026033.1"/>
    <property type="molecule type" value="Genomic_DNA"/>
</dbReference>
<gene>
    <name evidence="2" type="ORF">SCF082_LOCUS17289</name>
    <name evidence="3" type="ORF">SCF082_LOCUS17328</name>
</gene>
<evidence type="ECO:0000256" key="1">
    <source>
        <dbReference type="SAM" id="MobiDB-lite"/>
    </source>
</evidence>
<evidence type="ECO:0000313" key="4">
    <source>
        <dbReference type="Proteomes" id="UP001642464"/>
    </source>
</evidence>
<evidence type="ECO:0000313" key="2">
    <source>
        <dbReference type="EMBL" id="CAK9025945.1"/>
    </source>
</evidence>
<organism evidence="3 4">
    <name type="scientific">Durusdinium trenchii</name>
    <dbReference type="NCBI Taxonomy" id="1381693"/>
    <lineage>
        <taxon>Eukaryota</taxon>
        <taxon>Sar</taxon>
        <taxon>Alveolata</taxon>
        <taxon>Dinophyceae</taxon>
        <taxon>Suessiales</taxon>
        <taxon>Symbiodiniaceae</taxon>
        <taxon>Durusdinium</taxon>
    </lineage>
</organism>
<keyword evidence="4" id="KW-1185">Reference proteome</keyword>
<evidence type="ECO:0000313" key="3">
    <source>
        <dbReference type="EMBL" id="CAK9026033.1"/>
    </source>
</evidence>
<name>A0ABP0KH63_9DINO</name>
<protein>
    <submittedName>
        <fullName evidence="3">Copia protein</fullName>
    </submittedName>
</protein>
<dbReference type="Proteomes" id="UP001642464">
    <property type="component" value="Unassembled WGS sequence"/>
</dbReference>
<proteinExistence type="predicted"/>